<dbReference type="EMBL" id="RCCK01000011">
    <property type="protein sequence ID" value="RLJ76777.1"/>
    <property type="molecule type" value="Genomic_DNA"/>
</dbReference>
<dbReference type="AlphaFoldDB" id="A0A497Y3Z5"/>
<organism evidence="1 2">
    <name type="scientific">Pedobacter alluvionis</name>
    <dbReference type="NCBI Taxonomy" id="475253"/>
    <lineage>
        <taxon>Bacteria</taxon>
        <taxon>Pseudomonadati</taxon>
        <taxon>Bacteroidota</taxon>
        <taxon>Sphingobacteriia</taxon>
        <taxon>Sphingobacteriales</taxon>
        <taxon>Sphingobacteriaceae</taxon>
        <taxon>Pedobacter</taxon>
    </lineage>
</organism>
<gene>
    <name evidence="1" type="ORF">BCL90_1821</name>
</gene>
<comment type="caution">
    <text evidence="1">The sequence shown here is derived from an EMBL/GenBank/DDBJ whole genome shotgun (WGS) entry which is preliminary data.</text>
</comment>
<protein>
    <submittedName>
        <fullName evidence="1">Uncharacterized protein</fullName>
    </submittedName>
</protein>
<proteinExistence type="predicted"/>
<accession>A0A497Y3Z5</accession>
<evidence type="ECO:0000313" key="1">
    <source>
        <dbReference type="EMBL" id="RLJ76777.1"/>
    </source>
</evidence>
<name>A0A497Y3Z5_9SPHI</name>
<evidence type="ECO:0000313" key="2">
    <source>
        <dbReference type="Proteomes" id="UP000273898"/>
    </source>
</evidence>
<dbReference type="Proteomes" id="UP000273898">
    <property type="component" value="Unassembled WGS sequence"/>
</dbReference>
<sequence>MDDKDFVFVNETLTEKEEKEFSDFLKARKKKSVTTNVRTNSKPYMGNSTNR</sequence>
<dbReference type="RefSeq" id="WP_166792124.1">
    <property type="nucleotide sequence ID" value="NZ_RCCK01000011.1"/>
</dbReference>
<reference evidence="1 2" key="1">
    <citation type="submission" date="2018-10" db="EMBL/GenBank/DDBJ databases">
        <title>Genomic Encyclopedia of Archaeal and Bacterial Type Strains, Phase II (KMG-II): from individual species to whole genera.</title>
        <authorList>
            <person name="Goeker M."/>
        </authorList>
    </citation>
    <scope>NUCLEOTIDE SEQUENCE [LARGE SCALE GENOMIC DNA]</scope>
    <source>
        <strain evidence="1 2">DSM 19624</strain>
    </source>
</reference>